<sequence length="34" mass="3683">MPNAYADKIVALENGGVAFDGSSVDYKDLFLQSF</sequence>
<name>A0A381SBE6_9ZZZZ</name>
<accession>A0A381SBE6</accession>
<gene>
    <name evidence="1" type="ORF">METZ01_LOCUS53475</name>
</gene>
<dbReference type="EMBL" id="UINC01002821">
    <property type="protein sequence ID" value="SVA00621.1"/>
    <property type="molecule type" value="Genomic_DNA"/>
</dbReference>
<organism evidence="1">
    <name type="scientific">marine metagenome</name>
    <dbReference type="NCBI Taxonomy" id="408172"/>
    <lineage>
        <taxon>unclassified sequences</taxon>
        <taxon>metagenomes</taxon>
        <taxon>ecological metagenomes</taxon>
    </lineage>
</organism>
<dbReference type="AlphaFoldDB" id="A0A381SBE6"/>
<reference evidence="1" key="1">
    <citation type="submission" date="2018-05" db="EMBL/GenBank/DDBJ databases">
        <authorList>
            <person name="Lanie J.A."/>
            <person name="Ng W.-L."/>
            <person name="Kazmierczak K.M."/>
            <person name="Andrzejewski T.M."/>
            <person name="Davidsen T.M."/>
            <person name="Wayne K.J."/>
            <person name="Tettelin H."/>
            <person name="Glass J.I."/>
            <person name="Rusch D."/>
            <person name="Podicherti R."/>
            <person name="Tsui H.-C.T."/>
            <person name="Winkler M.E."/>
        </authorList>
    </citation>
    <scope>NUCLEOTIDE SEQUENCE</scope>
</reference>
<evidence type="ECO:0000313" key="1">
    <source>
        <dbReference type="EMBL" id="SVA00621.1"/>
    </source>
</evidence>
<proteinExistence type="predicted"/>
<protein>
    <submittedName>
        <fullName evidence="1">Uncharacterized protein</fullName>
    </submittedName>
</protein>